<accession>A0A9D4BUF2</accession>
<comment type="caution">
    <text evidence="2">The sequence shown here is derived from an EMBL/GenBank/DDBJ whole genome shotgun (WGS) entry which is preliminary data.</text>
</comment>
<dbReference type="Proteomes" id="UP000828390">
    <property type="component" value="Unassembled WGS sequence"/>
</dbReference>
<dbReference type="InterPro" id="IPR049012">
    <property type="entry name" value="Mutator_transp_dom"/>
</dbReference>
<dbReference type="Pfam" id="PF20700">
    <property type="entry name" value="Mutator"/>
    <property type="match status" value="1"/>
</dbReference>
<feature type="domain" description="Mutator-like transposase" evidence="1">
    <location>
        <begin position="7"/>
        <end position="225"/>
    </location>
</feature>
<proteinExistence type="predicted"/>
<dbReference type="AlphaFoldDB" id="A0A9D4BUF2"/>
<reference evidence="2" key="2">
    <citation type="submission" date="2020-11" db="EMBL/GenBank/DDBJ databases">
        <authorList>
            <person name="McCartney M.A."/>
            <person name="Auch B."/>
            <person name="Kono T."/>
            <person name="Mallez S."/>
            <person name="Becker A."/>
            <person name="Gohl D.M."/>
            <person name="Silverstein K.A.T."/>
            <person name="Koren S."/>
            <person name="Bechman K.B."/>
            <person name="Herman A."/>
            <person name="Abrahante J.E."/>
            <person name="Garbe J."/>
        </authorList>
    </citation>
    <scope>NUCLEOTIDE SEQUENCE</scope>
    <source>
        <strain evidence="2">Duluth1</strain>
        <tissue evidence="2">Whole animal</tissue>
    </source>
</reference>
<keyword evidence="3" id="KW-1185">Reference proteome</keyword>
<evidence type="ECO:0000313" key="3">
    <source>
        <dbReference type="Proteomes" id="UP000828390"/>
    </source>
</evidence>
<organism evidence="2 3">
    <name type="scientific">Dreissena polymorpha</name>
    <name type="common">Zebra mussel</name>
    <name type="synonym">Mytilus polymorpha</name>
    <dbReference type="NCBI Taxonomy" id="45954"/>
    <lineage>
        <taxon>Eukaryota</taxon>
        <taxon>Metazoa</taxon>
        <taxon>Spiralia</taxon>
        <taxon>Lophotrochozoa</taxon>
        <taxon>Mollusca</taxon>
        <taxon>Bivalvia</taxon>
        <taxon>Autobranchia</taxon>
        <taxon>Heteroconchia</taxon>
        <taxon>Euheterodonta</taxon>
        <taxon>Imparidentia</taxon>
        <taxon>Neoheterodontei</taxon>
        <taxon>Myida</taxon>
        <taxon>Dreissenoidea</taxon>
        <taxon>Dreissenidae</taxon>
        <taxon>Dreissena</taxon>
    </lineage>
</organism>
<reference evidence="2" key="1">
    <citation type="journal article" date="2019" name="bioRxiv">
        <title>The Genome of the Zebra Mussel, Dreissena polymorpha: A Resource for Invasive Species Research.</title>
        <authorList>
            <person name="McCartney M.A."/>
            <person name="Auch B."/>
            <person name="Kono T."/>
            <person name="Mallez S."/>
            <person name="Zhang Y."/>
            <person name="Obille A."/>
            <person name="Becker A."/>
            <person name="Abrahante J.E."/>
            <person name="Garbe J."/>
            <person name="Badalamenti J.P."/>
            <person name="Herman A."/>
            <person name="Mangelson H."/>
            <person name="Liachko I."/>
            <person name="Sullivan S."/>
            <person name="Sone E.D."/>
            <person name="Koren S."/>
            <person name="Silverstein K.A.T."/>
            <person name="Beckman K.B."/>
            <person name="Gohl D.M."/>
        </authorList>
    </citation>
    <scope>NUCLEOTIDE SEQUENCE</scope>
    <source>
        <strain evidence="2">Duluth1</strain>
        <tissue evidence="2">Whole animal</tissue>
    </source>
</reference>
<dbReference type="EMBL" id="JAIWYP010000014">
    <property type="protein sequence ID" value="KAH3709279.1"/>
    <property type="molecule type" value="Genomic_DNA"/>
</dbReference>
<gene>
    <name evidence="2" type="ORF">DPMN_068741</name>
</gene>
<evidence type="ECO:0000259" key="1">
    <source>
        <dbReference type="Pfam" id="PF20700"/>
    </source>
</evidence>
<protein>
    <recommendedName>
        <fullName evidence="1">Mutator-like transposase domain-containing protein</fullName>
    </recommendedName>
</protein>
<evidence type="ECO:0000313" key="2">
    <source>
        <dbReference type="EMBL" id="KAH3709279.1"/>
    </source>
</evidence>
<sequence>MKKAGFEPAVDIQFDVAYTCRPQGGCEKSTQSFGALVDHNTGQKLPLAIAMANKHCRKRYCRHGNCSKTFAAEAPIASSERVLLHRSLYKVKDGPLAVKSITTDSGTQSAKAIRDFYELKKQTNQLKKQTATHCKWYVHKLRALERHVRAAKSDIKSIPKKYSKDEYMRKLASCLRCRVRIELERLRKQSCGDEHFLRSAKFAIENIMHCFSRDHKMCKERSRVCTYRVISSYKHLPYGEPLALQESDKKIVLGNIHKTFDATGLKEVAKLFNTNACESLNASVFHYALKTSFYARNFAALCHSAVHGRFLGPSKS</sequence>
<name>A0A9D4BUF2_DREPO</name>